<feature type="chain" id="PRO_5011499142" description="TonB protein C-terminal" evidence="1">
    <location>
        <begin position="22"/>
        <end position="110"/>
    </location>
</feature>
<feature type="signal peptide" evidence="1">
    <location>
        <begin position="1"/>
        <end position="21"/>
    </location>
</feature>
<dbReference type="Proteomes" id="UP000199153">
    <property type="component" value="Unassembled WGS sequence"/>
</dbReference>
<sequence>MKNLQLFLLVLAIGFGTAVKAAELPIDPSSSFKYEVEKLLEDLPIELEEEEKIVNLTITFNQDNEIVVLSVECNDPYIKSVIKKRLNYKKVNTQLDKSIREYKLPIRLQA</sequence>
<evidence type="ECO:0000313" key="3">
    <source>
        <dbReference type="Proteomes" id="UP000199153"/>
    </source>
</evidence>
<evidence type="ECO:0000256" key="1">
    <source>
        <dbReference type="SAM" id="SignalP"/>
    </source>
</evidence>
<accession>A0A1I5BBA2</accession>
<evidence type="ECO:0008006" key="4">
    <source>
        <dbReference type="Google" id="ProtNLM"/>
    </source>
</evidence>
<keyword evidence="1" id="KW-0732">Signal</keyword>
<dbReference type="AlphaFoldDB" id="A0A1I5BBA2"/>
<evidence type="ECO:0000313" key="2">
    <source>
        <dbReference type="EMBL" id="SFN71920.1"/>
    </source>
</evidence>
<protein>
    <recommendedName>
        <fullName evidence="4">TonB protein C-terminal</fullName>
    </recommendedName>
</protein>
<organism evidence="2 3">
    <name type="scientific">Salegentibacter flavus</name>
    <dbReference type="NCBI Taxonomy" id="287099"/>
    <lineage>
        <taxon>Bacteria</taxon>
        <taxon>Pseudomonadati</taxon>
        <taxon>Bacteroidota</taxon>
        <taxon>Flavobacteriia</taxon>
        <taxon>Flavobacteriales</taxon>
        <taxon>Flavobacteriaceae</taxon>
        <taxon>Salegentibacter</taxon>
    </lineage>
</organism>
<dbReference type="OrthoDB" id="1376285at2"/>
<reference evidence="2 3" key="1">
    <citation type="submission" date="2016-10" db="EMBL/GenBank/DDBJ databases">
        <authorList>
            <person name="de Groot N.N."/>
        </authorList>
    </citation>
    <scope>NUCLEOTIDE SEQUENCE [LARGE SCALE GENOMIC DNA]</scope>
    <source>
        <strain evidence="2 3">DSM 17794</strain>
    </source>
</reference>
<proteinExistence type="predicted"/>
<dbReference type="EMBL" id="FOVL01000014">
    <property type="protein sequence ID" value="SFN71920.1"/>
    <property type="molecule type" value="Genomic_DNA"/>
</dbReference>
<name>A0A1I5BBA2_9FLAO</name>
<gene>
    <name evidence="2" type="ORF">SAMN05660413_02273</name>
</gene>
<keyword evidence="3" id="KW-1185">Reference proteome</keyword>
<dbReference type="RefSeq" id="WP_139220633.1">
    <property type="nucleotide sequence ID" value="NZ_FOVL01000014.1"/>
</dbReference>